<protein>
    <submittedName>
        <fullName evidence="2">Uncharacterized protein</fullName>
    </submittedName>
</protein>
<accession>A0A8H7HMM1</accession>
<comment type="caution">
    <text evidence="2">The sequence shown here is derived from an EMBL/GenBank/DDBJ whole genome shotgun (WGS) entry which is preliminary data.</text>
</comment>
<evidence type="ECO:0000313" key="2">
    <source>
        <dbReference type="EMBL" id="KAF8691948.1"/>
    </source>
</evidence>
<gene>
    <name evidence="2" type="ORF">RHS03_08689</name>
</gene>
<feature type="compositionally biased region" description="Basic and acidic residues" evidence="1">
    <location>
        <begin position="139"/>
        <end position="148"/>
    </location>
</feature>
<feature type="compositionally biased region" description="Low complexity" evidence="1">
    <location>
        <begin position="40"/>
        <end position="51"/>
    </location>
</feature>
<organism evidence="2 3">
    <name type="scientific">Rhizoctonia solani</name>
    <dbReference type="NCBI Taxonomy" id="456999"/>
    <lineage>
        <taxon>Eukaryota</taxon>
        <taxon>Fungi</taxon>
        <taxon>Dikarya</taxon>
        <taxon>Basidiomycota</taxon>
        <taxon>Agaricomycotina</taxon>
        <taxon>Agaricomycetes</taxon>
        <taxon>Cantharellales</taxon>
        <taxon>Ceratobasidiaceae</taxon>
        <taxon>Rhizoctonia</taxon>
    </lineage>
</organism>
<name>A0A8H7HMM1_9AGAM</name>
<feature type="non-terminal residue" evidence="2">
    <location>
        <position position="396"/>
    </location>
</feature>
<sequence length="396" mass="44145">MPEREERVVSSILRNSSSVAQRHASANTSQRLRKQNRRFASSSAPTTLSSARNRRIFTQPSISSAAQIPRAQTPRHTPLPGLHLESPVRSTKPLPLSILSSLPLGSPVLVDNNLPSDLEDNLDQTCSTLRPNSSPPPKVEPETPEVKPESPTTTSPLGTAPPPLGYATTSAMAIHPSKAAAKASAIKLLSALGQFEDNGRPMKEAEYCPRFKYLTADCTDKVKAELWYMNLAYKGPAFYWYHKLTETLQRKEAARKWSTLEPEVEKRWNTPAIDLKAFKKRTHNEWEARTFDIEPMLEGLQNPALGTKPHLKWAAYHKALGLCVKTGDAERVASTLHILPTYIINLLPETNQYNKDFAQLMTDLSKLSSSRLLHAYKTWTAIKAMHKLTVVNSQIP</sequence>
<dbReference type="AlphaFoldDB" id="A0A8H7HMM1"/>
<evidence type="ECO:0000313" key="3">
    <source>
        <dbReference type="Proteomes" id="UP000602905"/>
    </source>
</evidence>
<feature type="region of interest" description="Disordered" evidence="1">
    <location>
        <begin position="115"/>
        <end position="162"/>
    </location>
</feature>
<feature type="compositionally biased region" description="Polar residues" evidence="1">
    <location>
        <begin position="12"/>
        <end position="30"/>
    </location>
</feature>
<dbReference type="OrthoDB" id="3264873at2759"/>
<feature type="compositionally biased region" description="Polar residues" evidence="1">
    <location>
        <begin position="56"/>
        <end position="66"/>
    </location>
</feature>
<feature type="compositionally biased region" description="Polar residues" evidence="1">
    <location>
        <begin position="123"/>
        <end position="132"/>
    </location>
</feature>
<evidence type="ECO:0000256" key="1">
    <source>
        <dbReference type="SAM" id="MobiDB-lite"/>
    </source>
</evidence>
<reference evidence="2" key="1">
    <citation type="submission" date="2020-09" db="EMBL/GenBank/DDBJ databases">
        <title>Comparative genome analyses of four rice-infecting Rhizoctonia solani isolates reveal extensive enrichment of homogalacturonan modification genes.</title>
        <authorList>
            <person name="Lee D.-Y."/>
            <person name="Jeon J."/>
            <person name="Kim K.-T."/>
            <person name="Cheong K."/>
            <person name="Song H."/>
            <person name="Choi G."/>
            <person name="Ko J."/>
            <person name="Opiyo S.O."/>
            <person name="Zuo S."/>
            <person name="Madhav S."/>
            <person name="Lee Y.-H."/>
            <person name="Wang G.-L."/>
        </authorList>
    </citation>
    <scope>NUCLEOTIDE SEQUENCE</scope>
    <source>
        <strain evidence="2">AG1-IA WGL</strain>
    </source>
</reference>
<proteinExistence type="predicted"/>
<feature type="region of interest" description="Disordered" evidence="1">
    <location>
        <begin position="1"/>
        <end position="88"/>
    </location>
</feature>
<dbReference type="EMBL" id="JACYCD010000545">
    <property type="protein sequence ID" value="KAF8691948.1"/>
    <property type="molecule type" value="Genomic_DNA"/>
</dbReference>
<dbReference type="Proteomes" id="UP000602905">
    <property type="component" value="Unassembled WGS sequence"/>
</dbReference>